<dbReference type="EMBL" id="MW084976">
    <property type="protein sequence ID" value="QOV08403.1"/>
    <property type="molecule type" value="Genomic_DNA"/>
</dbReference>
<accession>A0A7U3RXS0</accession>
<proteinExistence type="predicted"/>
<keyword evidence="2" id="KW-1185">Reference proteome</keyword>
<dbReference type="Proteomes" id="UP000594029">
    <property type="component" value="Segment"/>
</dbReference>
<evidence type="ECO:0000313" key="2">
    <source>
        <dbReference type="Proteomes" id="UP000594029"/>
    </source>
</evidence>
<evidence type="ECO:0000313" key="1">
    <source>
        <dbReference type="EMBL" id="QOV08403.1"/>
    </source>
</evidence>
<name>A0A7U3RXS0_9CAUD</name>
<reference evidence="1 2" key="1">
    <citation type="submission" date="2020-10" db="EMBL/GenBank/DDBJ databases">
        <authorList>
            <person name="Kazantseva O.A."/>
            <person name="Piligrimova E.G."/>
            <person name="Shadrin A.M."/>
        </authorList>
    </citation>
    <scope>NUCLEOTIDE SEQUENCE [LARGE SCALE GENOMIC DNA]</scope>
</reference>
<gene>
    <name evidence="1" type="ORF">Kirov_204</name>
</gene>
<organism evidence="1 2">
    <name type="scientific">Bacillus phage Kirov</name>
    <dbReference type="NCBI Taxonomy" id="2783539"/>
    <lineage>
        <taxon>Viruses</taxon>
        <taxon>Duplodnaviria</taxon>
        <taxon>Heunggongvirae</taxon>
        <taxon>Uroviricota</taxon>
        <taxon>Caudoviricetes</taxon>
        <taxon>Andregratiavirinae</taxon>
        <taxon>Kirovvirus</taxon>
        <taxon>Kirovvirus kirov</taxon>
    </lineage>
</organism>
<sequence>MGKTTIEIKLANGEHIKEVVTSELIEYFAVQYKNHVEFSNRVEAVPYTFEQFVAEQLKIRKEKIRKAVESINGKEK</sequence>
<protein>
    <submittedName>
        <fullName evidence="1">Uncharacterized protein</fullName>
    </submittedName>
</protein>